<reference evidence="5" key="1">
    <citation type="submission" date="2018-05" db="EMBL/GenBank/DDBJ databases">
        <title>Micromonospora globispora sp. nov. and Micromonospora rugosa sp. nov., isolated from marine sediment.</title>
        <authorList>
            <person name="Carro L."/>
            <person name="Aysel V."/>
            <person name="Cetin D."/>
            <person name="Igual J.M."/>
            <person name="Klenk H.-P."/>
            <person name="Trujillo M.E."/>
            <person name="Sahin N."/>
        </authorList>
    </citation>
    <scope>NUCLEOTIDE SEQUENCE [LARGE SCALE GENOMIC DNA]</scope>
    <source>
        <strain evidence="5">S2904</strain>
    </source>
</reference>
<dbReference type="InterPro" id="IPR002509">
    <property type="entry name" value="NODB_dom"/>
</dbReference>
<dbReference type="AlphaFoldDB" id="A0A317JXW7"/>
<keyword evidence="2" id="KW-0732">Signal</keyword>
<evidence type="ECO:0000256" key="2">
    <source>
        <dbReference type="ARBA" id="ARBA00022729"/>
    </source>
</evidence>
<name>A0A317JXW7_9ACTN</name>
<dbReference type="Proteomes" id="UP000245683">
    <property type="component" value="Unassembled WGS sequence"/>
</dbReference>
<evidence type="ECO:0000313" key="4">
    <source>
        <dbReference type="EMBL" id="PWU45599.1"/>
    </source>
</evidence>
<dbReference type="OrthoDB" id="9782872at2"/>
<keyword evidence="5" id="KW-1185">Reference proteome</keyword>
<comment type="caution">
    <text evidence="4">The sequence shown here is derived from an EMBL/GenBank/DDBJ whole genome shotgun (WGS) entry which is preliminary data.</text>
</comment>
<dbReference type="CDD" id="cd10918">
    <property type="entry name" value="CE4_NodB_like_5s_6s"/>
    <property type="match status" value="1"/>
</dbReference>
<dbReference type="PROSITE" id="PS51677">
    <property type="entry name" value="NODB"/>
    <property type="match status" value="1"/>
</dbReference>
<evidence type="ECO:0000313" key="5">
    <source>
        <dbReference type="Proteomes" id="UP000245683"/>
    </source>
</evidence>
<dbReference type="Pfam" id="PF01522">
    <property type="entry name" value="Polysacc_deac_1"/>
    <property type="match status" value="1"/>
</dbReference>
<dbReference type="Gene3D" id="3.20.20.370">
    <property type="entry name" value="Glycoside hydrolase/deacetylase"/>
    <property type="match status" value="1"/>
</dbReference>
<dbReference type="GO" id="GO:0016810">
    <property type="term" value="F:hydrolase activity, acting on carbon-nitrogen (but not peptide) bonds"/>
    <property type="evidence" value="ECO:0007669"/>
    <property type="project" value="InterPro"/>
</dbReference>
<dbReference type="SUPFAM" id="SSF88713">
    <property type="entry name" value="Glycoside hydrolase/deacetylase"/>
    <property type="match status" value="1"/>
</dbReference>
<comment type="subcellular location">
    <subcellularLocation>
        <location evidence="1">Secreted</location>
    </subcellularLocation>
</comment>
<dbReference type="RefSeq" id="WP_109946318.1">
    <property type="nucleotide sequence ID" value="NZ_QGSU01000541.1"/>
</dbReference>
<accession>A0A317JXW7</accession>
<feature type="domain" description="NodB homology" evidence="3">
    <location>
        <begin position="77"/>
        <end position="249"/>
    </location>
</feature>
<sequence>MTPYPHRPAPAAADALPRRAPLVLMYHRVASVAFDPNRLAVTPRRFSRQMAWLHRWGLRGVAVGELVAAMRSGEHRGLVGITFDDGYADLIEHVPAVVDRYRFTATVFVVSGRLGGVNDWDRGTPWPLVDADGVRRLAEAGLEIGAHGRQHVALAGTEPEVLRAETYGSRADLEALLAAPVSGFAYPYGSMDVAARAAVRAAGYAYGCAVFAKRAEQGLVALPRMYAGERDTAFRLAAKRLLHRRHVTR</sequence>
<dbReference type="GO" id="GO:0005576">
    <property type="term" value="C:extracellular region"/>
    <property type="evidence" value="ECO:0007669"/>
    <property type="project" value="UniProtKB-SubCell"/>
</dbReference>
<organism evidence="4 5">
    <name type="scientific">Micromonospora globispora</name>
    <dbReference type="NCBI Taxonomy" id="1450148"/>
    <lineage>
        <taxon>Bacteria</taxon>
        <taxon>Bacillati</taxon>
        <taxon>Actinomycetota</taxon>
        <taxon>Actinomycetes</taxon>
        <taxon>Micromonosporales</taxon>
        <taxon>Micromonosporaceae</taxon>
        <taxon>Micromonospora</taxon>
    </lineage>
</organism>
<protein>
    <submittedName>
        <fullName evidence="4">Polysaccharide deacetylase</fullName>
    </submittedName>
</protein>
<evidence type="ECO:0000256" key="1">
    <source>
        <dbReference type="ARBA" id="ARBA00004613"/>
    </source>
</evidence>
<dbReference type="GO" id="GO:0005975">
    <property type="term" value="P:carbohydrate metabolic process"/>
    <property type="evidence" value="ECO:0007669"/>
    <property type="project" value="InterPro"/>
</dbReference>
<dbReference type="PANTHER" id="PTHR34216">
    <property type="match status" value="1"/>
</dbReference>
<evidence type="ECO:0000259" key="3">
    <source>
        <dbReference type="PROSITE" id="PS51677"/>
    </source>
</evidence>
<dbReference type="EMBL" id="QGSV01000247">
    <property type="protein sequence ID" value="PWU45599.1"/>
    <property type="molecule type" value="Genomic_DNA"/>
</dbReference>
<dbReference type="PANTHER" id="PTHR34216:SF3">
    <property type="entry name" value="POLY-BETA-1,6-N-ACETYL-D-GLUCOSAMINE N-DEACETYLASE"/>
    <property type="match status" value="1"/>
</dbReference>
<proteinExistence type="predicted"/>
<dbReference type="InterPro" id="IPR011330">
    <property type="entry name" value="Glyco_hydro/deAcase_b/a-brl"/>
</dbReference>
<gene>
    <name evidence="4" type="ORF">DLJ46_20890</name>
</gene>
<dbReference type="InterPro" id="IPR051398">
    <property type="entry name" value="Polysacch_Deacetylase"/>
</dbReference>